<evidence type="ECO:0000313" key="2">
    <source>
        <dbReference type="EMBL" id="OUM84891.1"/>
    </source>
</evidence>
<dbReference type="Gene3D" id="1.20.120.1220">
    <property type="match status" value="1"/>
</dbReference>
<comment type="caution">
    <text evidence="2">The sequence shown here is derived from an EMBL/GenBank/DDBJ whole genome shotgun (WGS) entry which is preliminary data.</text>
</comment>
<organism evidence="2 3">
    <name type="scientific">Bacillus thermozeamaize</name>
    <dbReference type="NCBI Taxonomy" id="230954"/>
    <lineage>
        <taxon>Bacteria</taxon>
        <taxon>Bacillati</taxon>
        <taxon>Bacillota</taxon>
        <taxon>Bacilli</taxon>
        <taxon>Bacillales</taxon>
        <taxon>Bacillaceae</taxon>
        <taxon>Bacillus</taxon>
    </lineage>
</organism>
<sequence>MALINTSWVGGGDVKLLAGMGVGFGWTILWILWIACLFGLVASLAMKKKSLPFAPFLFVGALTVALANHIPDFL</sequence>
<gene>
    <name evidence="2" type="ORF">BAA01_03000</name>
</gene>
<evidence type="ECO:0008006" key="4">
    <source>
        <dbReference type="Google" id="ProtNLM"/>
    </source>
</evidence>
<feature type="transmembrane region" description="Helical" evidence="1">
    <location>
        <begin position="16"/>
        <end position="41"/>
    </location>
</feature>
<dbReference type="AlphaFoldDB" id="A0A1Y3PC13"/>
<feature type="transmembrane region" description="Helical" evidence="1">
    <location>
        <begin position="53"/>
        <end position="70"/>
    </location>
</feature>
<evidence type="ECO:0000256" key="1">
    <source>
        <dbReference type="SAM" id="Phobius"/>
    </source>
</evidence>
<dbReference type="Proteomes" id="UP000196475">
    <property type="component" value="Unassembled WGS sequence"/>
</dbReference>
<keyword evidence="1" id="KW-0812">Transmembrane</keyword>
<evidence type="ECO:0000313" key="3">
    <source>
        <dbReference type="Proteomes" id="UP000196475"/>
    </source>
</evidence>
<proteinExistence type="predicted"/>
<protein>
    <recommendedName>
        <fullName evidence="4">Prepilin type IV endopeptidase peptidase domain-containing protein</fullName>
    </recommendedName>
</protein>
<keyword evidence="1" id="KW-0472">Membrane</keyword>
<accession>A0A1Y3PC13</accession>
<keyword evidence="1" id="KW-1133">Transmembrane helix</keyword>
<reference evidence="3" key="1">
    <citation type="submission" date="2016-06" db="EMBL/GenBank/DDBJ databases">
        <authorList>
            <person name="Nascimento L."/>
            <person name="Pereira R.V."/>
            <person name="Martins L.F."/>
            <person name="Quaggio R.B."/>
            <person name="Silva A.M."/>
            <person name="Setubal J.C."/>
        </authorList>
    </citation>
    <scope>NUCLEOTIDE SEQUENCE [LARGE SCALE GENOMIC DNA]</scope>
</reference>
<name>A0A1Y3PC13_9BACI</name>
<dbReference type="EMBL" id="LZRT01000117">
    <property type="protein sequence ID" value="OUM84891.1"/>
    <property type="molecule type" value="Genomic_DNA"/>
</dbReference>